<evidence type="ECO:0000313" key="3">
    <source>
        <dbReference type="Proteomes" id="UP000189670"/>
    </source>
</evidence>
<dbReference type="Pfam" id="PF14312">
    <property type="entry name" value="FG-GAP_2"/>
    <property type="match status" value="4"/>
</dbReference>
<protein>
    <recommendedName>
        <fullName evidence="4">PKD domain-containing protein</fullName>
    </recommendedName>
</protein>
<evidence type="ECO:0000256" key="1">
    <source>
        <dbReference type="ARBA" id="ARBA00022729"/>
    </source>
</evidence>
<dbReference type="Gene3D" id="2.130.10.130">
    <property type="entry name" value="Integrin alpha, N-terminal"/>
    <property type="match status" value="1"/>
</dbReference>
<dbReference type="InterPro" id="IPR011043">
    <property type="entry name" value="Gal_Oxase/kelch_b-propeller"/>
</dbReference>
<dbReference type="Gene3D" id="2.60.40.1120">
    <property type="entry name" value="Carboxypeptidase-like, regulatory domain"/>
    <property type="match status" value="1"/>
</dbReference>
<dbReference type="Proteomes" id="UP000189670">
    <property type="component" value="Unassembled WGS sequence"/>
</dbReference>
<dbReference type="PANTHER" id="PTHR36220:SF1">
    <property type="entry name" value="GAMMA TUBULIN COMPLEX COMPONENT C-TERMINAL DOMAIN-CONTAINING PROTEIN"/>
    <property type="match status" value="1"/>
</dbReference>
<name>A0A1V1P392_9BACT</name>
<sequence>MSGTTIVSISNNNVVIGNNGKIYFYEYINGQWIQNSKFDKSNCSVSICENFAIIGSTSPYIYHKNGNFWTEYAKIVADDIKDDYYGAPSVSISNNYAIVGVKHLNNNTGAAYIFKRDGSKWIQNAKLTASDGKENDQFGNAVSITDNFAIVGAEKSNNNDGKAYIFSRDGNNWLQQHSLSKYTQYDNDYFGRSVSISDNYAVVGSKYGGYGNTYFYKLKDNRWTSNGSKNNSNYRDFGYSVSIFDDILIIGVLKNNLSTSGGVYKYFYNGDSWQYDSGVMASDASSGDNFGYDVSVSNNFFIVGSNKGSAYIYPVDTIVSNFSGYVTDLRGLPFSGAMISVNDLKTVTTNENGFYLINEPYYKRSGTITVSYKDYIFNQPVFSFEHQSVDMLEHNFSINVYTISGFVKDVKDQPIVDAKISFSNGGGSTFTNSQGYYTHDVYHNWSGDVQIQGKGYKYEPLIRYYENVNQNYFDEDYTASKFTISGYCLDKYQKPITCVEMTLTPTQNSCMTDSDGYYVLDANYKWSGKLYAKRTGYQFEPSFKEYRYLDTSFANENFQGILSKVFITGQILDGTNHPVENVVIDIGDNQTAFTTDSNGMYTVFTNSQWSGTIMPIKQGFNFIPPSRTYTQMIASKENQNYIGSNQQFNILGKIVDNQNAPMSGIKIHVDDIIYITDESGFIKLTLPYGWQGKIQPNRTGYGFEPQYYEISNLSENKSDMNFKAKLLTFKIAGQLTDNANQPVSNISILVNNGVGTTITDNNGYYQKDVPFGWSGMIIPQSTNVTFNPAFYAHMIVVQNIMNQNFTASRTPLPFEKPEWIVDETQFQYQQTITAIVNQSQNDWSIHDGDILAAFANTTCRGVSAPVETSQGKRFFLQIWSNQTNEKLPLNITILLIKKFI</sequence>
<gene>
    <name evidence="2" type="ORF">OMM_04000</name>
</gene>
<reference evidence="3" key="1">
    <citation type="submission" date="2012-11" db="EMBL/GenBank/DDBJ databases">
        <authorList>
            <person name="Lucero-Rivera Y.E."/>
            <person name="Tovar-Ramirez D."/>
        </authorList>
    </citation>
    <scope>NUCLEOTIDE SEQUENCE [LARGE SCALE GENOMIC DNA]</scope>
    <source>
        <strain evidence="3">Araruama</strain>
    </source>
</reference>
<dbReference type="InterPro" id="IPR008969">
    <property type="entry name" value="CarboxyPept-like_regulatory"/>
</dbReference>
<dbReference type="InterPro" id="IPR028994">
    <property type="entry name" value="Integrin_alpha_N"/>
</dbReference>
<dbReference type="SUPFAM" id="SSF50965">
    <property type="entry name" value="Galactose oxidase, central domain"/>
    <property type="match status" value="1"/>
</dbReference>
<dbReference type="InterPro" id="IPR013517">
    <property type="entry name" value="FG-GAP"/>
</dbReference>
<dbReference type="PANTHER" id="PTHR36220">
    <property type="entry name" value="UNNAMED PRODUCT"/>
    <property type="match status" value="1"/>
</dbReference>
<dbReference type="AlphaFoldDB" id="A0A1V1P392"/>
<dbReference type="SUPFAM" id="SSF49464">
    <property type="entry name" value="Carboxypeptidase regulatory domain-like"/>
    <property type="match status" value="4"/>
</dbReference>
<proteinExistence type="predicted"/>
<comment type="caution">
    <text evidence="2">The sequence shown here is derived from an EMBL/GenBank/DDBJ whole genome shotgun (WGS) entry which is preliminary data.</text>
</comment>
<organism evidence="2 3">
    <name type="scientific">Candidatus Magnetoglobus multicellularis str. Araruama</name>
    <dbReference type="NCBI Taxonomy" id="890399"/>
    <lineage>
        <taxon>Bacteria</taxon>
        <taxon>Pseudomonadati</taxon>
        <taxon>Thermodesulfobacteriota</taxon>
        <taxon>Desulfobacteria</taxon>
        <taxon>Desulfobacterales</taxon>
        <taxon>Desulfobacteraceae</taxon>
        <taxon>Candidatus Magnetoglobus</taxon>
    </lineage>
</organism>
<evidence type="ECO:0008006" key="4">
    <source>
        <dbReference type="Google" id="ProtNLM"/>
    </source>
</evidence>
<accession>A0A1V1P392</accession>
<keyword evidence="1" id="KW-0732">Signal</keyword>
<evidence type="ECO:0000313" key="2">
    <source>
        <dbReference type="EMBL" id="ETR69327.1"/>
    </source>
</evidence>
<dbReference type="EMBL" id="ATBP01000672">
    <property type="protein sequence ID" value="ETR69327.1"/>
    <property type="molecule type" value="Genomic_DNA"/>
</dbReference>